<dbReference type="Pfam" id="PF01804">
    <property type="entry name" value="Penicil_amidase"/>
    <property type="match status" value="1"/>
</dbReference>
<evidence type="ECO:0000313" key="5">
    <source>
        <dbReference type="EMBL" id="MCM2390023.1"/>
    </source>
</evidence>
<organism evidence="5 6">
    <name type="scientific">Streptomyces albipurpureus</name>
    <dbReference type="NCBI Taxonomy" id="2897419"/>
    <lineage>
        <taxon>Bacteria</taxon>
        <taxon>Bacillati</taxon>
        <taxon>Actinomycetota</taxon>
        <taxon>Actinomycetes</taxon>
        <taxon>Kitasatosporales</taxon>
        <taxon>Streptomycetaceae</taxon>
        <taxon>Streptomyces</taxon>
    </lineage>
</organism>
<dbReference type="PANTHER" id="PTHR34218">
    <property type="entry name" value="PEPTIDASE S45 PENICILLIN AMIDASE"/>
    <property type="match status" value="1"/>
</dbReference>
<keyword evidence="2" id="KW-0378">Hydrolase</keyword>
<dbReference type="Gene3D" id="2.30.120.10">
    <property type="match status" value="1"/>
</dbReference>
<feature type="compositionally biased region" description="Basic and acidic residues" evidence="4">
    <location>
        <begin position="249"/>
        <end position="259"/>
    </location>
</feature>
<name>A0ABT0URL1_9ACTN</name>
<dbReference type="PIRSF" id="PIRSF001227">
    <property type="entry name" value="Pen_acylase"/>
    <property type="match status" value="1"/>
</dbReference>
<feature type="compositionally biased region" description="Low complexity" evidence="4">
    <location>
        <begin position="265"/>
        <end position="288"/>
    </location>
</feature>
<dbReference type="CDD" id="cd03747">
    <property type="entry name" value="Ntn_PGA_like"/>
    <property type="match status" value="1"/>
</dbReference>
<comment type="similarity">
    <text evidence="1">Belongs to the peptidase S45 family.</text>
</comment>
<feature type="region of interest" description="Disordered" evidence="4">
    <location>
        <begin position="238"/>
        <end position="364"/>
    </location>
</feature>
<dbReference type="Gene3D" id="3.60.20.10">
    <property type="entry name" value="Glutamine Phosphoribosylpyrophosphate, subunit 1, domain 1"/>
    <property type="match status" value="2"/>
</dbReference>
<accession>A0ABT0URL1</accession>
<feature type="compositionally biased region" description="Polar residues" evidence="4">
    <location>
        <begin position="334"/>
        <end position="343"/>
    </location>
</feature>
<dbReference type="InterPro" id="IPR002692">
    <property type="entry name" value="S45"/>
</dbReference>
<evidence type="ECO:0000313" key="6">
    <source>
        <dbReference type="Proteomes" id="UP001431429"/>
    </source>
</evidence>
<sequence>MPANTTASSPKKKKGRRARLLVILLVLALLGGIGYGGYWGVSAVRASFPQTTGTIEIPGLLGQVEVKRDDYGIPQIYADSDEDLYRAQGFVHAQDRFWEMDVRRHMTAGRLSEMFGSGQVETDSFLRTLGWRKVAQQEFDTKLSAKTKKFLQSYADGVNAYLQGKAGKELSFEYAALALTNDYKPEPWTPVDSVAWLKAMAWDLRGNMQEEIDRSLLTSRLDKKQIKDLYPPYRIENKPIMETGGIDPVTEKFDPKAKPSGELGGQSENGNSNSNSNGNSNGNSNSNGSGDGNSSGDGTGDSGSTPDGSTEGSGSTGGSGGSEGPGSTDGSGNAEGTLSQDTGGTPAEGEDGAPADAEGATNGLSSQLSALSETLDAIPALLGPSGSGIGSNSWVVSGTHTTTGKPLLANDPHLAPQLPSLWYQMGLHCRKVSASCSSQTSGYTFSGMPGVIIGHNKDIAWGFTNLGADVTDLYLEKLTGSTYQVGGEQKDLVTRKEVIKVAGGESKTITVRETGNGPLVSDRSTELEKVGQKAPVANNAPDRATGYGVALRWTALDPGKSMDAVFELNRATDFRSFRDAAKKFEVPSQNMIYADSKGNIGYQAPGKIPVRGKGDGSVPAPGWDPDYKWKKDFVPFDEMPYEENPERGYIVTANQAVIDPKKYPHLLTKDYGHGARSQRINDLIESKIQDNGKISTEDMRTMQMDNTSEIAEILKPLLLKIDISDPYVREAQKLLETWNNNQEPDSAAAAYFNAVWRHILKLAFGNKLPKEMRVEGDCLSVRPADSTVPLDELERVIECGQRDADSAQPDGGDRWIEIVRKLVKDEKNDWWRSPASRNDKATDTRDELFARAMEDARWELTAELGKDISSWSWGRLHQLTLKNQTLGTEGPGFLQYLLNRGPWNLGGGEATVNATGWNAAAGYEVVWVPSMRMVVNVGDWDKSRWINLSGASGHAYSAHYTDQTDKWANGELLDWSFNADAVEKNTVDTLTLTPKAGP</sequence>
<evidence type="ECO:0000256" key="2">
    <source>
        <dbReference type="ARBA" id="ARBA00022801"/>
    </source>
</evidence>
<reference evidence="5" key="1">
    <citation type="submission" date="2022-06" db="EMBL/GenBank/DDBJ databases">
        <title>Genome public.</title>
        <authorList>
            <person name="Sun Q."/>
        </authorList>
    </citation>
    <scope>NUCLEOTIDE SEQUENCE</scope>
    <source>
        <strain evidence="5">CWNU-1</strain>
    </source>
</reference>
<dbReference type="SUPFAM" id="SSF56235">
    <property type="entry name" value="N-terminal nucleophile aminohydrolases (Ntn hydrolases)"/>
    <property type="match status" value="1"/>
</dbReference>
<dbReference type="InterPro" id="IPR029055">
    <property type="entry name" value="Ntn_hydrolases_N"/>
</dbReference>
<feature type="compositionally biased region" description="Gly residues" evidence="4">
    <location>
        <begin position="289"/>
        <end position="301"/>
    </location>
</feature>
<keyword evidence="3" id="KW-0865">Zymogen</keyword>
<comment type="caution">
    <text evidence="5">The sequence shown here is derived from an EMBL/GenBank/DDBJ whole genome shotgun (WGS) entry which is preliminary data.</text>
</comment>
<keyword evidence="6" id="KW-1185">Reference proteome</keyword>
<protein>
    <submittedName>
        <fullName evidence="5">Penicillin acylase family protein</fullName>
    </submittedName>
</protein>
<proteinExistence type="inferred from homology"/>
<feature type="compositionally biased region" description="Gly residues" evidence="4">
    <location>
        <begin position="314"/>
        <end position="329"/>
    </location>
</feature>
<evidence type="ECO:0000256" key="4">
    <source>
        <dbReference type="SAM" id="MobiDB-lite"/>
    </source>
</evidence>
<feature type="compositionally biased region" description="Low complexity" evidence="4">
    <location>
        <begin position="302"/>
        <end position="313"/>
    </location>
</feature>
<dbReference type="PANTHER" id="PTHR34218:SF4">
    <property type="entry name" value="ACYL-HOMOSERINE LACTONE ACYLASE QUIP"/>
    <property type="match status" value="1"/>
</dbReference>
<evidence type="ECO:0000256" key="1">
    <source>
        <dbReference type="ARBA" id="ARBA00006586"/>
    </source>
</evidence>
<dbReference type="EMBL" id="JAMQAW010000017">
    <property type="protein sequence ID" value="MCM2390023.1"/>
    <property type="molecule type" value="Genomic_DNA"/>
</dbReference>
<dbReference type="InterPro" id="IPR043146">
    <property type="entry name" value="Penicillin_amidase_N_B-knob"/>
</dbReference>
<dbReference type="InterPro" id="IPR014395">
    <property type="entry name" value="Pen/GL7ACA/AHL_acylase"/>
</dbReference>
<dbReference type="Proteomes" id="UP001431429">
    <property type="component" value="Unassembled WGS sequence"/>
</dbReference>
<dbReference type="InterPro" id="IPR023343">
    <property type="entry name" value="Penicillin_amidase_dom1"/>
</dbReference>
<gene>
    <name evidence="5" type="ORF">NBG84_17290</name>
</gene>
<dbReference type="Gene3D" id="1.10.439.10">
    <property type="entry name" value="Penicillin Amidohydrolase, domain 1"/>
    <property type="match status" value="1"/>
</dbReference>
<evidence type="ECO:0000256" key="3">
    <source>
        <dbReference type="ARBA" id="ARBA00023145"/>
    </source>
</evidence>
<dbReference type="RefSeq" id="WP_250920364.1">
    <property type="nucleotide sequence ID" value="NZ_JAMQAW010000017.1"/>
</dbReference>